<dbReference type="Proteomes" id="UP000315017">
    <property type="component" value="Chromosome"/>
</dbReference>
<keyword evidence="3 5" id="KW-0560">Oxidoreductase</keyword>
<dbReference type="InterPro" id="IPR005107">
    <property type="entry name" value="CO_DH_flav_C"/>
</dbReference>
<evidence type="ECO:0000256" key="2">
    <source>
        <dbReference type="ARBA" id="ARBA00022827"/>
    </source>
</evidence>
<dbReference type="SMART" id="SM01092">
    <property type="entry name" value="CO_deh_flav_C"/>
    <property type="match status" value="1"/>
</dbReference>
<dbReference type="EMBL" id="CP036274">
    <property type="protein sequence ID" value="QDU25671.1"/>
    <property type="molecule type" value="Genomic_DNA"/>
</dbReference>
<dbReference type="EC" id="1.2.7.4" evidence="5"/>
<reference evidence="5 6" key="1">
    <citation type="submission" date="2019-02" db="EMBL/GenBank/DDBJ databases">
        <title>Deep-cultivation of Planctomycetes and their phenomic and genomic characterization uncovers novel biology.</title>
        <authorList>
            <person name="Wiegand S."/>
            <person name="Jogler M."/>
            <person name="Boedeker C."/>
            <person name="Pinto D."/>
            <person name="Vollmers J."/>
            <person name="Rivas-Marin E."/>
            <person name="Kohn T."/>
            <person name="Peeters S.H."/>
            <person name="Heuer A."/>
            <person name="Rast P."/>
            <person name="Oberbeckmann S."/>
            <person name="Bunk B."/>
            <person name="Jeske O."/>
            <person name="Meyerdierks A."/>
            <person name="Storesund J.E."/>
            <person name="Kallscheuer N."/>
            <person name="Luecker S."/>
            <person name="Lage O.M."/>
            <person name="Pohl T."/>
            <person name="Merkel B.J."/>
            <person name="Hornburger P."/>
            <person name="Mueller R.-W."/>
            <person name="Bruemmer F."/>
            <person name="Labrenz M."/>
            <person name="Spormann A.M."/>
            <person name="Op den Camp H."/>
            <person name="Overmann J."/>
            <person name="Amann R."/>
            <person name="Jetten M.S.M."/>
            <person name="Mascher T."/>
            <person name="Medema M.H."/>
            <person name="Devos D.P."/>
            <person name="Kaster A.-K."/>
            <person name="Ovreas L."/>
            <person name="Rohde M."/>
            <person name="Galperin M.Y."/>
            <person name="Jogler C."/>
        </authorList>
    </citation>
    <scope>NUCLEOTIDE SEQUENCE [LARGE SCALE GENOMIC DNA]</scope>
    <source>
        <strain evidence="5 6">ETA_A8</strain>
    </source>
</reference>
<evidence type="ECO:0000259" key="4">
    <source>
        <dbReference type="PROSITE" id="PS51387"/>
    </source>
</evidence>
<dbReference type="InterPro" id="IPR051312">
    <property type="entry name" value="Diverse_Substr_Oxidored"/>
</dbReference>
<dbReference type="GO" id="GO:0043885">
    <property type="term" value="F:anaerobic carbon-monoxide dehydrogenase activity"/>
    <property type="evidence" value="ECO:0007669"/>
    <property type="project" value="UniProtKB-EC"/>
</dbReference>
<dbReference type="Pfam" id="PF03450">
    <property type="entry name" value="CO_deh_flav_C"/>
    <property type="match status" value="1"/>
</dbReference>
<organism evidence="5 6">
    <name type="scientific">Anatilimnocola aggregata</name>
    <dbReference type="NCBI Taxonomy" id="2528021"/>
    <lineage>
        <taxon>Bacteria</taxon>
        <taxon>Pseudomonadati</taxon>
        <taxon>Planctomycetota</taxon>
        <taxon>Planctomycetia</taxon>
        <taxon>Pirellulales</taxon>
        <taxon>Pirellulaceae</taxon>
        <taxon>Anatilimnocola</taxon>
    </lineage>
</organism>
<dbReference type="PANTHER" id="PTHR42659:SF2">
    <property type="entry name" value="XANTHINE DEHYDROGENASE SUBUNIT C-RELATED"/>
    <property type="match status" value="1"/>
</dbReference>
<dbReference type="AlphaFoldDB" id="A0A517Y609"/>
<evidence type="ECO:0000256" key="3">
    <source>
        <dbReference type="ARBA" id="ARBA00023002"/>
    </source>
</evidence>
<evidence type="ECO:0000256" key="1">
    <source>
        <dbReference type="ARBA" id="ARBA00022630"/>
    </source>
</evidence>
<dbReference type="OrthoDB" id="9789842at2"/>
<sequence length="294" mass="31387">MKDFGYAAPESLGEASRLLQHAAGSVKILAGGTDIIVQLREGMREADLVVDVKKVPELQELTFSATHGLRLGASVPCHRVYEHPQLVAAYSALVDASKIIGGWQIQSRASVGGNLCNSSPAADTIPALIAHHAWCEIASPRGKRTVAVEQFCTAPGKNVLQKGELLVAIVFPPSLSHSGSAYERFIPRNEMDIAVVGVGSRVQLNATGDTIEFARIGVGAVAPTPKYAQEASEWLAGKPATEEFFAQAGELAKKIASPISDMRGTAEYRTHLVGVMVKRTLLKAAERAKVFINH</sequence>
<dbReference type="InterPro" id="IPR036683">
    <property type="entry name" value="CO_DH_flav_C_dom_sf"/>
</dbReference>
<dbReference type="RefSeq" id="WP_145084997.1">
    <property type="nucleotide sequence ID" value="NZ_CP036274.1"/>
</dbReference>
<proteinExistence type="predicted"/>
<dbReference type="Pfam" id="PF00941">
    <property type="entry name" value="FAD_binding_5"/>
    <property type="match status" value="1"/>
</dbReference>
<dbReference type="PROSITE" id="PS51387">
    <property type="entry name" value="FAD_PCMH"/>
    <property type="match status" value="1"/>
</dbReference>
<dbReference type="SUPFAM" id="SSF55447">
    <property type="entry name" value="CO dehydrogenase flavoprotein C-terminal domain-like"/>
    <property type="match status" value="1"/>
</dbReference>
<accession>A0A517Y609</accession>
<feature type="domain" description="FAD-binding PCMH-type" evidence="4">
    <location>
        <begin position="1"/>
        <end position="176"/>
    </location>
</feature>
<dbReference type="Gene3D" id="3.30.465.10">
    <property type="match status" value="1"/>
</dbReference>
<keyword evidence="6" id="KW-1185">Reference proteome</keyword>
<evidence type="ECO:0000313" key="5">
    <source>
        <dbReference type="EMBL" id="QDU25671.1"/>
    </source>
</evidence>
<dbReference type="KEGG" id="aagg:ETAA8_07410"/>
<dbReference type="Gene3D" id="3.30.390.50">
    <property type="entry name" value="CO dehydrogenase flavoprotein, C-terminal domain"/>
    <property type="match status" value="1"/>
</dbReference>
<keyword evidence="2" id="KW-0274">FAD</keyword>
<dbReference type="InterPro" id="IPR002346">
    <property type="entry name" value="Mopterin_DH_FAD-bd"/>
</dbReference>
<keyword evidence="1" id="KW-0285">Flavoprotein</keyword>
<dbReference type="PANTHER" id="PTHR42659">
    <property type="entry name" value="XANTHINE DEHYDROGENASE SUBUNIT C-RELATED"/>
    <property type="match status" value="1"/>
</dbReference>
<dbReference type="SUPFAM" id="SSF56176">
    <property type="entry name" value="FAD-binding/transporter-associated domain-like"/>
    <property type="match status" value="1"/>
</dbReference>
<name>A0A517Y609_9BACT</name>
<dbReference type="InterPro" id="IPR036318">
    <property type="entry name" value="FAD-bd_PCMH-like_sf"/>
</dbReference>
<dbReference type="InterPro" id="IPR016167">
    <property type="entry name" value="FAD-bd_PCMH_sub1"/>
</dbReference>
<dbReference type="InterPro" id="IPR016169">
    <property type="entry name" value="FAD-bd_PCMH_sub2"/>
</dbReference>
<dbReference type="Gene3D" id="3.30.43.10">
    <property type="entry name" value="Uridine Diphospho-n-acetylenolpyruvylglucosamine Reductase, domain 2"/>
    <property type="match status" value="1"/>
</dbReference>
<protein>
    <submittedName>
        <fullName evidence="5">Carbon monoxide dehydrogenase medium chain</fullName>
        <ecNumber evidence="5">1.2.7.4</ecNumber>
    </submittedName>
</protein>
<dbReference type="GO" id="GO:0071949">
    <property type="term" value="F:FAD binding"/>
    <property type="evidence" value="ECO:0007669"/>
    <property type="project" value="InterPro"/>
</dbReference>
<gene>
    <name evidence="5" type="primary">cutM</name>
    <name evidence="5" type="ORF">ETAA8_07410</name>
</gene>
<evidence type="ECO:0000313" key="6">
    <source>
        <dbReference type="Proteomes" id="UP000315017"/>
    </source>
</evidence>
<dbReference type="InterPro" id="IPR016166">
    <property type="entry name" value="FAD-bd_PCMH"/>
</dbReference>